<organism evidence="1 2">
    <name type="scientific">Eleginops maclovinus</name>
    <name type="common">Patagonian blennie</name>
    <name type="synonym">Eleginus maclovinus</name>
    <dbReference type="NCBI Taxonomy" id="56733"/>
    <lineage>
        <taxon>Eukaryota</taxon>
        <taxon>Metazoa</taxon>
        <taxon>Chordata</taxon>
        <taxon>Craniata</taxon>
        <taxon>Vertebrata</taxon>
        <taxon>Euteleostomi</taxon>
        <taxon>Actinopterygii</taxon>
        <taxon>Neopterygii</taxon>
        <taxon>Teleostei</taxon>
        <taxon>Neoteleostei</taxon>
        <taxon>Acanthomorphata</taxon>
        <taxon>Eupercaria</taxon>
        <taxon>Perciformes</taxon>
        <taxon>Notothenioidei</taxon>
        <taxon>Eleginopidae</taxon>
        <taxon>Eleginops</taxon>
    </lineage>
</organism>
<proteinExistence type="predicted"/>
<gene>
    <name evidence="1" type="ORF">PBY51_010507</name>
</gene>
<evidence type="ECO:0000313" key="2">
    <source>
        <dbReference type="Proteomes" id="UP001346869"/>
    </source>
</evidence>
<sequence>MSRALSLGQECFITPSSYVAHIPARRPAAKPYHMAPAFHERVWVYKKSTRQSKPWIPSGRCEVLVPASALRPAAVDVYSARWPQPLLRALIYWELAGAAQGVYE</sequence>
<evidence type="ECO:0000313" key="1">
    <source>
        <dbReference type="EMBL" id="KAK5857251.1"/>
    </source>
</evidence>
<name>A0AAN7X413_ELEMC</name>
<protein>
    <submittedName>
        <fullName evidence="1">Uncharacterized protein</fullName>
    </submittedName>
</protein>
<accession>A0AAN7X413</accession>
<dbReference type="EMBL" id="JAUZQC010000016">
    <property type="protein sequence ID" value="KAK5857251.1"/>
    <property type="molecule type" value="Genomic_DNA"/>
</dbReference>
<reference evidence="1 2" key="1">
    <citation type="journal article" date="2023" name="Genes (Basel)">
        <title>Chromosome-Level Genome Assembly and Circadian Gene Repertoire of the Patagonia Blennie Eleginops maclovinus-The Closest Ancestral Proxy of Antarctic Cryonotothenioids.</title>
        <authorList>
            <person name="Cheng C.C."/>
            <person name="Rivera-Colon A.G."/>
            <person name="Minhas B.F."/>
            <person name="Wilson L."/>
            <person name="Rayamajhi N."/>
            <person name="Vargas-Chacoff L."/>
            <person name="Catchen J.M."/>
        </authorList>
    </citation>
    <scope>NUCLEOTIDE SEQUENCE [LARGE SCALE GENOMIC DNA]</scope>
    <source>
        <strain evidence="1">JMC-PN-2008</strain>
    </source>
</reference>
<reference evidence="1 2" key="2">
    <citation type="journal article" date="2023" name="Mol. Biol. Evol.">
        <title>Genomics of Secondarily Temperate Adaptation in the Only Non-Antarctic Icefish.</title>
        <authorList>
            <person name="Rivera-Colon A.G."/>
            <person name="Rayamajhi N."/>
            <person name="Minhas B.F."/>
            <person name="Madrigal G."/>
            <person name="Bilyk K.T."/>
            <person name="Yoon V."/>
            <person name="Hune M."/>
            <person name="Gregory S."/>
            <person name="Cheng C.H.C."/>
            <person name="Catchen J.M."/>
        </authorList>
    </citation>
    <scope>NUCLEOTIDE SEQUENCE [LARGE SCALE GENOMIC DNA]</scope>
    <source>
        <strain evidence="1">JMC-PN-2008</strain>
    </source>
</reference>
<dbReference type="Proteomes" id="UP001346869">
    <property type="component" value="Unassembled WGS sequence"/>
</dbReference>
<keyword evidence="2" id="KW-1185">Reference proteome</keyword>
<dbReference type="AlphaFoldDB" id="A0AAN7X413"/>
<comment type="caution">
    <text evidence="1">The sequence shown here is derived from an EMBL/GenBank/DDBJ whole genome shotgun (WGS) entry which is preliminary data.</text>
</comment>